<keyword evidence="1" id="KW-0489">Methyltransferase</keyword>
<dbReference type="GO" id="GO:0032259">
    <property type="term" value="P:methylation"/>
    <property type="evidence" value="ECO:0007669"/>
    <property type="project" value="UniProtKB-KW"/>
</dbReference>
<dbReference type="AlphaFoldDB" id="F2BBK3"/>
<sequence length="139" mass="15413">MTTVKLLAFDVLSAHIDHTPEIMHGLIREQAGITAERLQINEEAFQICYDIRADYTAETEDGQNAAAITARYRTVFQIEPAENIDGYTADKAAGFLKSNPGIIQTAAGMFNALVHKDLADLRRRHNIRSALPIAEMTVE</sequence>
<reference evidence="1 2" key="1">
    <citation type="submission" date="2011-02" db="EMBL/GenBank/DDBJ databases">
        <authorList>
            <person name="Muzny D."/>
            <person name="Qin X."/>
            <person name="Deng J."/>
            <person name="Jiang H."/>
            <person name="Liu Y."/>
            <person name="Qu J."/>
            <person name="Song X.-Z."/>
            <person name="Zhang L."/>
            <person name="Thornton R."/>
            <person name="Coyle M."/>
            <person name="Francisco L."/>
            <person name="Jackson L."/>
            <person name="Javaid M."/>
            <person name="Korchina V."/>
            <person name="Kovar C."/>
            <person name="Mata R."/>
            <person name="Mathew T."/>
            <person name="Ngo R."/>
            <person name="Nguyen L."/>
            <person name="Nguyen N."/>
            <person name="Okwuonu G."/>
            <person name="Ongeri F."/>
            <person name="Pham C."/>
            <person name="Simmons D."/>
            <person name="Wilczek-Boney K."/>
            <person name="Hale W."/>
            <person name="Jakkamsetti A."/>
            <person name="Pham P."/>
            <person name="Ruth R."/>
            <person name="San Lucas F."/>
            <person name="Warren J."/>
            <person name="Zhang J."/>
            <person name="Zhao Z."/>
            <person name="Zhou C."/>
            <person name="Zhu D."/>
            <person name="Lee S."/>
            <person name="Bess C."/>
            <person name="Blankenburg K."/>
            <person name="Forbes L."/>
            <person name="Fu Q."/>
            <person name="Gubbala S."/>
            <person name="Hirani K."/>
            <person name="Jayaseelan J.C."/>
            <person name="Lara F."/>
            <person name="Munidasa M."/>
            <person name="Palculict T."/>
            <person name="Patil S."/>
            <person name="Pu L.-L."/>
            <person name="Saada N."/>
            <person name="Tang L."/>
            <person name="Weissenberger G."/>
            <person name="Zhu Y."/>
            <person name="Hemphill L."/>
            <person name="Shang Y."/>
            <person name="Youmans B."/>
            <person name="Ayvaz T."/>
            <person name="Ross M."/>
            <person name="Santibanez J."/>
            <person name="Aqrawi P."/>
            <person name="Gross S."/>
            <person name="Joshi V."/>
            <person name="Fowler G."/>
            <person name="Nazareth L."/>
            <person name="Reid J."/>
            <person name="Worley K."/>
            <person name="Petrosino J."/>
            <person name="Highlander S."/>
            <person name="Gibbs R."/>
        </authorList>
    </citation>
    <scope>NUCLEOTIDE SEQUENCE [LARGE SCALE GENOMIC DNA]</scope>
    <source>
        <strain evidence="1 2">ATCC BAA-1200</strain>
    </source>
</reference>
<protein>
    <submittedName>
        <fullName evidence="1">S-adenosyl-L-methionine-dependent methyltransferase MraW</fullName>
        <ecNumber evidence="1">2.1.1.-</ecNumber>
    </submittedName>
</protein>
<organism evidence="1 2">
    <name type="scientific">Neisseria bacilliformis ATCC BAA-1200</name>
    <dbReference type="NCBI Taxonomy" id="888742"/>
    <lineage>
        <taxon>Bacteria</taxon>
        <taxon>Pseudomonadati</taxon>
        <taxon>Pseudomonadota</taxon>
        <taxon>Betaproteobacteria</taxon>
        <taxon>Neisseriales</taxon>
        <taxon>Neisseriaceae</taxon>
        <taxon>Neisseria</taxon>
    </lineage>
</organism>
<dbReference type="EC" id="2.1.1.-" evidence="1"/>
<evidence type="ECO:0000313" key="2">
    <source>
        <dbReference type="Proteomes" id="UP000004105"/>
    </source>
</evidence>
<dbReference type="GO" id="GO:0008168">
    <property type="term" value="F:methyltransferase activity"/>
    <property type="evidence" value="ECO:0007669"/>
    <property type="project" value="UniProtKB-KW"/>
</dbReference>
<comment type="caution">
    <text evidence="1">The sequence shown here is derived from an EMBL/GenBank/DDBJ whole genome shotgun (WGS) entry which is preliminary data.</text>
</comment>
<dbReference type="Proteomes" id="UP000004105">
    <property type="component" value="Unassembled WGS sequence"/>
</dbReference>
<evidence type="ECO:0000313" key="1">
    <source>
        <dbReference type="EMBL" id="EGF11149.1"/>
    </source>
</evidence>
<dbReference type="RefSeq" id="WP_007342117.1">
    <property type="nucleotide sequence ID" value="NZ_GL878494.1"/>
</dbReference>
<proteinExistence type="predicted"/>
<gene>
    <name evidence="1" type="ORF">HMPREF9123_1108</name>
</gene>
<dbReference type="EMBL" id="AFAY01000022">
    <property type="protein sequence ID" value="EGF11149.1"/>
    <property type="molecule type" value="Genomic_DNA"/>
</dbReference>
<accession>F2BBK3</accession>
<dbReference type="HOGENOM" id="CLU_1842979_0_0_4"/>
<keyword evidence="2" id="KW-1185">Reference proteome</keyword>
<name>F2BBK3_9NEIS</name>
<keyword evidence="1" id="KW-0808">Transferase</keyword>